<dbReference type="Ensembl" id="ENSMUST00000075999.5">
    <property type="protein sequence ID" value="ENSMUSP00000075380.4"/>
    <property type="gene ID" value="ENSMUSG00000037028.9"/>
</dbReference>
<dbReference type="GO" id="GO:0045892">
    <property type="term" value="P:negative regulation of DNA-templated transcription"/>
    <property type="evidence" value="ECO:0007669"/>
    <property type="project" value="InterPro"/>
</dbReference>
<dbReference type="AlphaFoldDB" id="B1AUV4"/>
<dbReference type="AGR" id="MGI:3652120"/>
<dbReference type="Gene3D" id="3.80.10.10">
    <property type="entry name" value="Ribonuclease Inhibitor"/>
    <property type="match status" value="1"/>
</dbReference>
<dbReference type="PhylomeDB" id="B1AUV4"/>
<dbReference type="STRING" id="10090.ENSMUSP00000075380"/>
<dbReference type="GO" id="GO:0008284">
    <property type="term" value="P:positive regulation of cell population proliferation"/>
    <property type="evidence" value="ECO:0007669"/>
    <property type="project" value="InterPro"/>
</dbReference>
<keyword evidence="2" id="KW-0433">Leucine-rich repeat</keyword>
<dbReference type="GO" id="GO:0031462">
    <property type="term" value="C:Cul2-RING ubiquitin ligase complex"/>
    <property type="evidence" value="ECO:0000318"/>
    <property type="project" value="GO_Central"/>
</dbReference>
<dbReference type="GO" id="GO:0043161">
    <property type="term" value="P:proteasome-mediated ubiquitin-dependent protein catabolic process"/>
    <property type="evidence" value="ECO:0000318"/>
    <property type="project" value="GO_Central"/>
</dbReference>
<dbReference type="InParanoid" id="B1AUV4"/>
<dbReference type="RNAct" id="B1AUV4">
    <property type="molecule type" value="protein"/>
</dbReference>
<dbReference type="InterPro" id="IPR026271">
    <property type="entry name" value="PRAME"/>
</dbReference>
<reference evidence="4" key="3">
    <citation type="submission" date="2025-08" db="UniProtKB">
        <authorList>
            <consortium name="Ensembl"/>
        </authorList>
    </citation>
    <scope>IDENTIFICATION</scope>
    <source>
        <strain evidence="4">C57BL/6J</strain>
    </source>
</reference>
<dbReference type="PaxDb" id="10090-ENSMUSP00000075380"/>
<evidence type="ECO:0000313" key="4">
    <source>
        <dbReference type="Ensembl" id="ENSMUSP00000075380.4"/>
    </source>
</evidence>
<dbReference type="GeneTree" id="ENSGT01030000234531"/>
<protein>
    <submittedName>
        <fullName evidence="4">PRAME like 18</fullName>
    </submittedName>
</protein>
<organism evidence="4 6">
    <name type="scientific">Mus musculus</name>
    <name type="common">Mouse</name>
    <dbReference type="NCBI Taxonomy" id="10090"/>
    <lineage>
        <taxon>Eukaryota</taxon>
        <taxon>Metazoa</taxon>
        <taxon>Chordata</taxon>
        <taxon>Craniata</taxon>
        <taxon>Vertebrata</taxon>
        <taxon>Euteleostomi</taxon>
        <taxon>Mammalia</taxon>
        <taxon>Eutheria</taxon>
        <taxon>Euarchontoglires</taxon>
        <taxon>Glires</taxon>
        <taxon>Rodentia</taxon>
        <taxon>Myomorpha</taxon>
        <taxon>Muroidea</taxon>
        <taxon>Muridae</taxon>
        <taxon>Murinae</taxon>
        <taxon>Mus</taxon>
        <taxon>Mus</taxon>
    </lineage>
</organism>
<dbReference type="FunCoup" id="B1AUV4">
    <property type="interactions" value="8"/>
</dbReference>
<comment type="similarity">
    <text evidence="1">Belongs to the PRAME family.</text>
</comment>
<dbReference type="FunFam" id="3.80.10.10:FF:000079">
    <property type="entry name" value="PRAME family member 18"/>
    <property type="match status" value="1"/>
</dbReference>
<dbReference type="HOGENOM" id="CLU_039635_2_1_1"/>
<dbReference type="GO" id="GO:0043066">
    <property type="term" value="P:negative regulation of apoptotic process"/>
    <property type="evidence" value="ECO:0007669"/>
    <property type="project" value="InterPro"/>
</dbReference>
<dbReference type="PANTHER" id="PTHR14224:SF3">
    <property type="entry name" value="PRAME LIKE 17-RELATED"/>
    <property type="match status" value="1"/>
</dbReference>
<keyword evidence="3" id="KW-0677">Repeat</keyword>
<keyword evidence="6" id="KW-1185">Reference proteome</keyword>
<dbReference type="SUPFAM" id="SSF52047">
    <property type="entry name" value="RNI-like"/>
    <property type="match status" value="1"/>
</dbReference>
<reference evidence="4 6" key="2">
    <citation type="journal article" date="2011" name="PLoS Biol.">
        <title>Modernizing reference genome assemblies.</title>
        <authorList>
            <person name="Church D.M."/>
            <person name="Schneider V.A."/>
            <person name="Graves T."/>
            <person name="Auger K."/>
            <person name="Cunningham F."/>
            <person name="Bouk N."/>
            <person name="Chen H.C."/>
            <person name="Agarwala R."/>
            <person name="McLaren W.M."/>
            <person name="Ritchie G.R."/>
            <person name="Albracht D."/>
            <person name="Kremitzki M."/>
            <person name="Rock S."/>
            <person name="Kotkiewicz H."/>
            <person name="Kremitzki C."/>
            <person name="Wollam A."/>
            <person name="Trani L."/>
            <person name="Fulton L."/>
            <person name="Fulton R."/>
            <person name="Matthews L."/>
            <person name="Whitehead S."/>
            <person name="Chow W."/>
            <person name="Torrance J."/>
            <person name="Dunn M."/>
            <person name="Harden G."/>
            <person name="Threadgold G."/>
            <person name="Wood J."/>
            <person name="Collins J."/>
            <person name="Heath P."/>
            <person name="Griffiths G."/>
            <person name="Pelan S."/>
            <person name="Grafham D."/>
            <person name="Eichler E.E."/>
            <person name="Weinstock G."/>
            <person name="Mardis E.R."/>
            <person name="Wilson R.K."/>
            <person name="Howe K."/>
            <person name="Flicek P."/>
            <person name="Hubbard T."/>
        </authorList>
    </citation>
    <scope>NUCLEOTIDE SEQUENCE [LARGE SCALE GENOMIC DNA]</scope>
    <source>
        <strain evidence="4 6">C57BL/6J</strain>
    </source>
</reference>
<accession>B1AUV4</accession>
<dbReference type="GO" id="GO:0045596">
    <property type="term" value="P:negative regulation of cell differentiation"/>
    <property type="evidence" value="ECO:0007669"/>
    <property type="project" value="InterPro"/>
</dbReference>
<dbReference type="PANTHER" id="PTHR14224">
    <property type="entry name" value="SIMILAR TO PREFERENTIALLY EXPRESSED ANTIGEN IN MELANOMA-LIKE 3"/>
    <property type="match status" value="1"/>
</dbReference>
<evidence type="ECO:0000256" key="2">
    <source>
        <dbReference type="ARBA" id="ARBA00022614"/>
    </source>
</evidence>
<dbReference type="eggNOG" id="ENOG502QWSJ">
    <property type="taxonomic scope" value="Eukaryota"/>
</dbReference>
<dbReference type="SMR" id="B1AUV4"/>
<dbReference type="PIRSF" id="PIRSF038286">
    <property type="entry name" value="PRAME"/>
    <property type="match status" value="1"/>
</dbReference>
<proteinExistence type="inferred from homology"/>
<dbReference type="GO" id="GO:0005737">
    <property type="term" value="C:cytoplasm"/>
    <property type="evidence" value="ECO:0000318"/>
    <property type="project" value="GO_Central"/>
</dbReference>
<dbReference type="InterPro" id="IPR032675">
    <property type="entry name" value="LRR_dom_sf"/>
</dbReference>
<evidence type="ECO:0000313" key="5">
    <source>
        <dbReference type="MGI" id="MGI:3652120"/>
    </source>
</evidence>
<dbReference type="OrthoDB" id="9628575at2759"/>
<name>B1AUV4_MOUSE</name>
<evidence type="ECO:0000313" key="6">
    <source>
        <dbReference type="Proteomes" id="UP000000589"/>
    </source>
</evidence>
<evidence type="ECO:0000256" key="1">
    <source>
        <dbReference type="ARBA" id="ARBA00009608"/>
    </source>
</evidence>
<dbReference type="MGI" id="MGI:3652120">
    <property type="gene designation" value="Pramel18"/>
</dbReference>
<dbReference type="GO" id="GO:1990756">
    <property type="term" value="F:ubiquitin-like ligase-substrate adaptor activity"/>
    <property type="evidence" value="ECO:0000318"/>
    <property type="project" value="GO_Central"/>
</dbReference>
<gene>
    <name evidence="4 5" type="primary">Pramel18</name>
    <name evidence="5" type="synonym">Gm12794</name>
</gene>
<reference evidence="4 6" key="1">
    <citation type="journal article" date="2009" name="PLoS Biol.">
        <title>Lineage-specific biology revealed by a finished genome assembly of the mouse.</title>
        <authorList>
            <consortium name="Mouse Genome Sequencing Consortium"/>
            <person name="Church D.M."/>
            <person name="Goodstadt L."/>
            <person name="Hillier L.W."/>
            <person name="Zody M.C."/>
            <person name="Goldstein S."/>
            <person name="She X."/>
            <person name="Bult C.J."/>
            <person name="Agarwala R."/>
            <person name="Cherry J.L."/>
            <person name="DiCuccio M."/>
            <person name="Hlavina W."/>
            <person name="Kapustin Y."/>
            <person name="Meric P."/>
            <person name="Maglott D."/>
            <person name="Birtle Z."/>
            <person name="Marques A.C."/>
            <person name="Graves T."/>
            <person name="Zhou S."/>
            <person name="Teague B."/>
            <person name="Potamousis K."/>
            <person name="Churas C."/>
            <person name="Place M."/>
            <person name="Herschleb J."/>
            <person name="Runnheim R."/>
            <person name="Forrest D."/>
            <person name="Amos-Landgraf J."/>
            <person name="Schwartz D.C."/>
            <person name="Cheng Z."/>
            <person name="Lindblad-Toh K."/>
            <person name="Eichler E.E."/>
            <person name="Ponting C.P."/>
        </authorList>
    </citation>
    <scope>NUCLEOTIDE SEQUENCE [LARGE SCALE GENOMIC DNA]</scope>
    <source>
        <strain evidence="4 6">C57BL/6J</strain>
    </source>
</reference>
<reference evidence="4" key="4">
    <citation type="submission" date="2025-09" db="UniProtKB">
        <authorList>
            <consortium name="Ensembl"/>
        </authorList>
    </citation>
    <scope>IDENTIFICATION</scope>
    <source>
        <strain evidence="4">C57BL/6J</strain>
    </source>
</reference>
<dbReference type="Bgee" id="ENSMUSG00000037028">
    <property type="expression patterns" value="Expressed in animal zygote and 3 other cell types or tissues"/>
</dbReference>
<dbReference type="InterPro" id="IPR050694">
    <property type="entry name" value="LRRC14/PRAME"/>
</dbReference>
<sequence length="484" mass="56295">MSTYNPPTLLQLALEGVVRKDSIDFSNLEDLPITLFPPLFIKAFNSRHTEIIKKMVATWPFPCLPVGALLKTAGVEMLQAVLNGIDILLTQNVSLRRRKLQVVDLRDLHHDFWDVWTGKNNGIHSAEKGRKEQISKRIPKYALRRRLKVVTDLSLFFSLNKDQTCFLQWAQQRNEYVRLCCLKMNIIAFPVEIIKWILNIFHPNYIEELEIHTNQVLSFLSCFAPCFGQMRNLLRFHLCQMYLMSGSGVYRFAEVKKGAAKFLSQFSKLKCLQHLSMNGDYFSRDHMKHLFRCLKSPLESLSMNRCQLSKSDFKHMSDCQRLYQLKHLQFHGVEFPKSGFKSLQILLKNVSETLQTLKFEHCKMNDSQLKVLLPALSQCSQLTMVNFCDNDFSNLVLKDLLKCMANLSKLCVEQYPAPLECYDHRRNVVVEEFVQLCSDLMDILIAKRQPKTIIFATDTCSHCLRRCIYGRKTSLCLCWQQREV</sequence>
<dbReference type="Proteomes" id="UP000000589">
    <property type="component" value="Chromosome 4"/>
</dbReference>
<evidence type="ECO:0000256" key="3">
    <source>
        <dbReference type="ARBA" id="ARBA00022737"/>
    </source>
</evidence>
<dbReference type="VEuPathDB" id="HostDB:ENSMUSG00000037028"/>
<dbReference type="OMA" id="INLAPWE"/>